<keyword evidence="3" id="KW-0255">Endonuclease</keyword>
<evidence type="ECO:0000259" key="2">
    <source>
        <dbReference type="Pfam" id="PF03372"/>
    </source>
</evidence>
<dbReference type="AlphaFoldDB" id="A0A0F0LJZ5"/>
<sequence>MFRLIGILLTVLFAIATAVVTWPQFFHLEQTFPITQIVASRAVLVLAFGAILVLALLLLLARPLRGFAASIALVALLGGGASAAILALRGVDTADALPEKTATSVRVLAWNTAGEAVSAGDIANTIVAQKADIVALPETTEAVGEEIALTLREAGHPMWVHHVQYRPEVTQGPDSWQTTVLISPSLGDYSVIPSSADGSSNTSSVPSAVVMPVSGDGPTVVAVHTVAPRQEEMADWTRDLRWVADQCPAGKNVILAGDFNATLDHMSGLGTDGGDLGACRDVASRSGSGGVGTWPTSVPVLLGAPIDHVMATTHWRATGSAVLPAGTGGSDHRALITQLERATP</sequence>
<keyword evidence="3" id="KW-0269">Exonuclease</keyword>
<dbReference type="RefSeq" id="WP_045272248.1">
    <property type="nucleotide sequence ID" value="NZ_JYIX01000035.1"/>
</dbReference>
<evidence type="ECO:0000256" key="1">
    <source>
        <dbReference type="SAM" id="Phobius"/>
    </source>
</evidence>
<dbReference type="GO" id="GO:0004527">
    <property type="term" value="F:exonuclease activity"/>
    <property type="evidence" value="ECO:0007669"/>
    <property type="project" value="UniProtKB-KW"/>
</dbReference>
<comment type="caution">
    <text evidence="3">The sequence shown here is derived from an EMBL/GenBank/DDBJ whole genome shotgun (WGS) entry which is preliminary data.</text>
</comment>
<dbReference type="InterPro" id="IPR036691">
    <property type="entry name" value="Endo/exonu/phosph_ase_sf"/>
</dbReference>
<dbReference type="EMBL" id="JYIX01000035">
    <property type="protein sequence ID" value="KJL33004.1"/>
    <property type="molecule type" value="Genomic_DNA"/>
</dbReference>
<name>A0A0F0LJZ5_9MICO</name>
<evidence type="ECO:0000313" key="4">
    <source>
        <dbReference type="Proteomes" id="UP000033740"/>
    </source>
</evidence>
<accession>A0A0F0LJZ5</accession>
<feature type="transmembrane region" description="Helical" evidence="1">
    <location>
        <begin position="42"/>
        <end position="60"/>
    </location>
</feature>
<dbReference type="Pfam" id="PF03372">
    <property type="entry name" value="Exo_endo_phos"/>
    <property type="match status" value="1"/>
</dbReference>
<dbReference type="Proteomes" id="UP000033740">
    <property type="component" value="Unassembled WGS sequence"/>
</dbReference>
<dbReference type="SUPFAM" id="SSF56219">
    <property type="entry name" value="DNase I-like"/>
    <property type="match status" value="1"/>
</dbReference>
<dbReference type="PATRIC" id="fig|582680.6.peg.2245"/>
<evidence type="ECO:0000313" key="3">
    <source>
        <dbReference type="EMBL" id="KJL33004.1"/>
    </source>
</evidence>
<keyword evidence="3" id="KW-0540">Nuclease</keyword>
<keyword evidence="1" id="KW-0812">Transmembrane</keyword>
<keyword evidence="1" id="KW-1133">Transmembrane helix</keyword>
<dbReference type="Gene3D" id="3.60.10.10">
    <property type="entry name" value="Endonuclease/exonuclease/phosphatase"/>
    <property type="match status" value="1"/>
</dbReference>
<dbReference type="STRING" id="582680.RS86_02179"/>
<feature type="domain" description="Endonuclease/exonuclease/phosphatase" evidence="2">
    <location>
        <begin position="109"/>
        <end position="332"/>
    </location>
</feature>
<gene>
    <name evidence="3" type="ORF">RS86_02179</name>
</gene>
<keyword evidence="4" id="KW-1185">Reference proteome</keyword>
<feature type="transmembrane region" description="Helical" evidence="1">
    <location>
        <begin position="67"/>
        <end position="88"/>
    </location>
</feature>
<dbReference type="InterPro" id="IPR005135">
    <property type="entry name" value="Endo/exonuclease/phosphatase"/>
</dbReference>
<keyword evidence="1" id="KW-0472">Membrane</keyword>
<protein>
    <submittedName>
        <fullName evidence="3">Endonuclease/Exonuclease/phosphatase family protein</fullName>
    </submittedName>
</protein>
<dbReference type="GO" id="GO:0004519">
    <property type="term" value="F:endonuclease activity"/>
    <property type="evidence" value="ECO:0007669"/>
    <property type="project" value="UniProtKB-KW"/>
</dbReference>
<keyword evidence="3" id="KW-0378">Hydrolase</keyword>
<reference evidence="3 4" key="1">
    <citation type="submission" date="2015-02" db="EMBL/GenBank/DDBJ databases">
        <title>Draft genome sequences of ten Microbacterium spp. with emphasis on heavy metal contaminated environments.</title>
        <authorList>
            <person name="Corretto E."/>
        </authorList>
    </citation>
    <scope>NUCLEOTIDE SEQUENCE [LARGE SCALE GENOMIC DNA]</scope>
    <source>
        <strain evidence="3 4">ARN176</strain>
    </source>
</reference>
<organism evidence="3 4">
    <name type="scientific">Microbacterium azadirachtae</name>
    <dbReference type="NCBI Taxonomy" id="582680"/>
    <lineage>
        <taxon>Bacteria</taxon>
        <taxon>Bacillati</taxon>
        <taxon>Actinomycetota</taxon>
        <taxon>Actinomycetes</taxon>
        <taxon>Micrococcales</taxon>
        <taxon>Microbacteriaceae</taxon>
        <taxon>Microbacterium</taxon>
    </lineage>
</organism>
<proteinExistence type="predicted"/>